<feature type="compositionally biased region" description="Low complexity" evidence="7">
    <location>
        <begin position="21"/>
        <end position="36"/>
    </location>
</feature>
<comment type="catalytic activity">
    <reaction evidence="6">
        <text>N(1)-methylpseudouridine(1248) in human 18S rRNA + S-adenosyl-L-methionine = N(1)-methyl-N(3)-[(3S)-3-amino-3-carboxypropyl]pseudouridine(1248) in human 18S rRNA + S-methyl-5'-thioadenosine + H(+)</text>
        <dbReference type="Rhea" id="RHEA:63292"/>
        <dbReference type="Rhea" id="RHEA-COMP:11639"/>
        <dbReference type="Rhea" id="RHEA-COMP:16308"/>
        <dbReference type="ChEBI" id="CHEBI:15378"/>
        <dbReference type="ChEBI" id="CHEBI:17509"/>
        <dbReference type="ChEBI" id="CHEBI:59789"/>
        <dbReference type="ChEBI" id="CHEBI:74890"/>
        <dbReference type="ChEBI" id="CHEBI:146234"/>
    </reaction>
</comment>
<evidence type="ECO:0000256" key="7">
    <source>
        <dbReference type="SAM" id="MobiDB-lite"/>
    </source>
</evidence>
<dbReference type="AlphaFoldDB" id="A0A8C2R1X0"/>
<dbReference type="GO" id="GO:0005737">
    <property type="term" value="C:cytoplasm"/>
    <property type="evidence" value="ECO:0007669"/>
    <property type="project" value="UniProtKB-SubCell"/>
</dbReference>
<dbReference type="GO" id="GO:0030490">
    <property type="term" value="P:maturation of SSU-rRNA"/>
    <property type="evidence" value="ECO:0007669"/>
    <property type="project" value="TreeGrafter"/>
</dbReference>
<feature type="compositionally biased region" description="Basic and acidic residues" evidence="7">
    <location>
        <begin position="1"/>
        <end position="20"/>
    </location>
</feature>
<evidence type="ECO:0000313" key="10">
    <source>
        <dbReference type="Ensembl" id="ENSCHIP00010022302.1"/>
    </source>
</evidence>
<keyword evidence="5 6" id="KW-0949">S-adenosyl-L-methionine</keyword>
<dbReference type="GO" id="GO:0000455">
    <property type="term" value="P:enzyme-directed rRNA pseudouridine synthesis"/>
    <property type="evidence" value="ECO:0007669"/>
    <property type="project" value="UniProtKB-UniRule"/>
</dbReference>
<name>A0A8C2R1X0_CAPHI</name>
<proteinExistence type="inferred from homology"/>
<reference evidence="10" key="2">
    <citation type="submission" date="2025-08" db="UniProtKB">
        <authorList>
            <consortium name="Ensembl"/>
        </authorList>
    </citation>
    <scope>IDENTIFICATION</scope>
</reference>
<dbReference type="InterPro" id="IPR022968">
    <property type="entry name" value="Tsr3-like"/>
</dbReference>
<dbReference type="Ensembl" id="ENSCHIT00010031424.1">
    <property type="protein sequence ID" value="ENSCHIP00010022302.1"/>
    <property type="gene ID" value="ENSCHIG00010016307.1"/>
</dbReference>
<dbReference type="PANTHER" id="PTHR20426">
    <property type="entry name" value="RIBOSOME BIOGENESIS PROTEIN TSR3 HOMOLOG"/>
    <property type="match status" value="1"/>
</dbReference>
<dbReference type="Pfam" id="PF04034">
    <property type="entry name" value="Ribo_biogen_C"/>
    <property type="match status" value="1"/>
</dbReference>
<feature type="compositionally biased region" description="Acidic residues" evidence="7">
    <location>
        <begin position="256"/>
        <end position="268"/>
    </location>
</feature>
<reference evidence="10" key="1">
    <citation type="submission" date="2019-03" db="EMBL/GenBank/DDBJ databases">
        <title>Genome sequencing and reference-guided assembly of Black Bengal Goat (Capra hircus).</title>
        <authorList>
            <person name="Siddiki A.Z."/>
            <person name="Baten A."/>
            <person name="Billah M."/>
            <person name="Alam M.A.U."/>
            <person name="Shawrob K.S.M."/>
            <person name="Saha S."/>
            <person name="Chowdhury M."/>
            <person name="Rahman A.H."/>
            <person name="Stear M."/>
            <person name="Miah G."/>
            <person name="Das G.B."/>
            <person name="Hossain M.M."/>
            <person name="Kumkum M."/>
            <person name="Islam M.S."/>
            <person name="Mollah A.M."/>
            <person name="Ahsan A."/>
            <person name="Tusar F."/>
            <person name="Khan M.K.I."/>
        </authorList>
    </citation>
    <scope>NUCLEOTIDE SEQUENCE [LARGE SCALE GENOMIC DNA]</scope>
</reference>
<evidence type="ECO:0000256" key="1">
    <source>
        <dbReference type="ARBA" id="ARBA00022490"/>
    </source>
</evidence>
<feature type="domain" description="16S/18S rRNA aminocarboxypropyltransferase Tsr3 C-terminal" evidence="8">
    <location>
        <begin position="97"/>
        <end position="223"/>
    </location>
</feature>
<dbReference type="NCBIfam" id="NF002621">
    <property type="entry name" value="PRK02287.1"/>
    <property type="match status" value="1"/>
</dbReference>
<comment type="similarity">
    <text evidence="6">Belongs to the TDD superfamily. TSR3 family.</text>
</comment>
<keyword evidence="3 6" id="KW-0698">rRNA processing</keyword>
<comment type="catalytic activity">
    <reaction evidence="6">
        <text>an N(1)-methylpseudouridine in rRNA + S-adenosyl-L-methionine = N(1)-methyl-N(3)-[(3S)-3-amino-3-carboxypropyl]pseudouridine in rRNA + S-methyl-5'-thioadenosine + H(+)</text>
        <dbReference type="Rhea" id="RHEA:63296"/>
        <dbReference type="Rhea" id="RHEA-COMP:11634"/>
        <dbReference type="Rhea" id="RHEA-COMP:16310"/>
        <dbReference type="ChEBI" id="CHEBI:15378"/>
        <dbReference type="ChEBI" id="CHEBI:17509"/>
        <dbReference type="ChEBI" id="CHEBI:59789"/>
        <dbReference type="ChEBI" id="CHEBI:74890"/>
        <dbReference type="ChEBI" id="CHEBI:146234"/>
        <dbReference type="EC" id="2.5.1.157"/>
    </reaction>
</comment>
<evidence type="ECO:0000259" key="9">
    <source>
        <dbReference type="Pfam" id="PF04068"/>
    </source>
</evidence>
<dbReference type="InterPro" id="IPR007209">
    <property type="entry name" value="RNaseL-inhib-like_metal-bd_dom"/>
</dbReference>
<comment type="subcellular location">
    <subcellularLocation>
        <location evidence="6">Cytoplasm</location>
    </subcellularLocation>
</comment>
<protein>
    <recommendedName>
        <fullName evidence="6">18S rRNA aminocarboxypropyltransferase</fullName>
        <ecNumber evidence="6">2.5.1.157</ecNumber>
    </recommendedName>
</protein>
<evidence type="ECO:0000259" key="8">
    <source>
        <dbReference type="Pfam" id="PF04034"/>
    </source>
</evidence>
<dbReference type="Pfam" id="PF04068">
    <property type="entry name" value="Fer4_RLI"/>
    <property type="match status" value="1"/>
</dbReference>
<sequence length="309" mass="33629">MGQERVVEPARRGRVREKQARAAAPPAPEAGSPSLPTAASVEPEAPEDQGGPGPAQLPCTLAMWELGHCDPRRCTGRKLARLGLVRCLRLGHRFGGLVLSPVGSQYVSPADRHLVAQSGVAVIDCSWARLDETPFGKMRGSHLRLLPHLVAANPVNYGRPCRLSCVEAFAATFCILGFSDLAVILLRKFKWGKGFLDLNRQLLDKYAACSSPEEVLQAEQEFLAHAKEHPEEEEIGELRGFVDIPLSLRLPRDGADSDTEDESEELGPDPDGGGDGSSSSQEEEETAEQGAETRVPTEIWKGIKKRQRN</sequence>
<evidence type="ECO:0000256" key="2">
    <source>
        <dbReference type="ARBA" id="ARBA00022517"/>
    </source>
</evidence>
<keyword evidence="2 6" id="KW-0690">Ribosome biogenesis</keyword>
<evidence type="ECO:0000256" key="6">
    <source>
        <dbReference type="HAMAP-Rule" id="MF_03146"/>
    </source>
</evidence>
<comment type="caution">
    <text evidence="6">Lacks conserved residue(s) required for the propagation of feature annotation.</text>
</comment>
<feature type="binding site" evidence="6">
    <location>
        <position position="75"/>
    </location>
    <ligand>
        <name>S-adenosyl-L-methionine</name>
        <dbReference type="ChEBI" id="CHEBI:59789"/>
    </ligand>
</feature>
<feature type="domain" description="RNase L inhibitor RLI-like possible metal-binding" evidence="9">
    <location>
        <begin position="61"/>
        <end position="93"/>
    </location>
</feature>
<organism evidence="10">
    <name type="scientific">Capra hircus</name>
    <name type="common">Goat</name>
    <dbReference type="NCBI Taxonomy" id="9925"/>
    <lineage>
        <taxon>Eukaryota</taxon>
        <taxon>Metazoa</taxon>
        <taxon>Chordata</taxon>
        <taxon>Craniata</taxon>
        <taxon>Vertebrata</taxon>
        <taxon>Euteleostomi</taxon>
        <taxon>Mammalia</taxon>
        <taxon>Eutheria</taxon>
        <taxon>Laurasiatheria</taxon>
        <taxon>Artiodactyla</taxon>
        <taxon>Ruminantia</taxon>
        <taxon>Pecora</taxon>
        <taxon>Bovidae</taxon>
        <taxon>Caprinae</taxon>
        <taxon>Capra</taxon>
    </lineage>
</organism>
<dbReference type="EC" id="2.5.1.157" evidence="6"/>
<feature type="region of interest" description="Disordered" evidence="7">
    <location>
        <begin position="1"/>
        <end position="56"/>
    </location>
</feature>
<keyword evidence="1 6" id="KW-0963">Cytoplasm</keyword>
<feature type="binding site" evidence="6">
    <location>
        <position position="146"/>
    </location>
    <ligand>
        <name>S-adenosyl-L-methionine</name>
        <dbReference type="ChEBI" id="CHEBI:59789"/>
    </ligand>
</feature>
<dbReference type="GO" id="GO:1904047">
    <property type="term" value="F:S-adenosyl-L-methionine binding"/>
    <property type="evidence" value="ECO:0007669"/>
    <property type="project" value="UniProtKB-UniRule"/>
</dbReference>
<dbReference type="PANTHER" id="PTHR20426:SF0">
    <property type="entry name" value="18S RRNA AMINOCARBOXYPROPYLTRANSFERASE"/>
    <property type="match status" value="1"/>
</dbReference>
<evidence type="ECO:0000256" key="5">
    <source>
        <dbReference type="ARBA" id="ARBA00022691"/>
    </source>
</evidence>
<feature type="region of interest" description="Disordered" evidence="7">
    <location>
        <begin position="252"/>
        <end position="309"/>
    </location>
</feature>
<dbReference type="GO" id="GO:0106388">
    <property type="term" value="F:rRNA small subunit aminocarboxypropyltransferase activity"/>
    <property type="evidence" value="ECO:0007669"/>
    <property type="project" value="UniProtKB-EC"/>
</dbReference>
<keyword evidence="4 6" id="KW-0808">Transferase</keyword>
<accession>A0A8C2R1X0</accession>
<dbReference type="HAMAP" id="MF_01116">
    <property type="entry name" value="TSR3"/>
    <property type="match status" value="1"/>
</dbReference>
<dbReference type="InterPro" id="IPR007177">
    <property type="entry name" value="Tsr3_C"/>
</dbReference>
<evidence type="ECO:0000256" key="3">
    <source>
        <dbReference type="ARBA" id="ARBA00022552"/>
    </source>
</evidence>
<comment type="function">
    <text evidence="6">Aminocarboxypropyltransferase that catalyzes the aminocarboxypropyl transfer on pseudouridine at position 1248 (Psi1248) in 18S rRNA. It constitutes the last step in biosynthesis of the hypermodified N1-methyl-N3-(3-amino-3-carboxypropyl) pseudouridine (m1acp3-Psi) conserved in eukaryotic 18S rRNA.</text>
</comment>
<evidence type="ECO:0000256" key="4">
    <source>
        <dbReference type="ARBA" id="ARBA00022679"/>
    </source>
</evidence>
<feature type="binding site" evidence="6">
    <location>
        <position position="123"/>
    </location>
    <ligand>
        <name>S-adenosyl-L-methionine</name>
        <dbReference type="ChEBI" id="CHEBI:59789"/>
    </ligand>
</feature>